<feature type="active site" description="Tele-phosphohistidine intermediate" evidence="2">
    <location>
        <position position="126"/>
    </location>
</feature>
<evidence type="ECO:0000313" key="4">
    <source>
        <dbReference type="EnsemblPlants" id="OPUNC08G15900.2"/>
    </source>
</evidence>
<dbReference type="Proteomes" id="UP000026962">
    <property type="component" value="Chromosome 8"/>
</dbReference>
<dbReference type="PANTHER" id="PTHR48100">
    <property type="entry name" value="BROAD-SPECIFICITY PHOSPHATASE YOR283W-RELATED"/>
    <property type="match status" value="1"/>
</dbReference>
<feature type="active site" description="Proton donor/acceptor" evidence="2">
    <location>
        <position position="201"/>
    </location>
</feature>
<evidence type="ECO:0008006" key="6">
    <source>
        <dbReference type="Google" id="ProtNLM"/>
    </source>
</evidence>
<dbReference type="PROSITE" id="PS00175">
    <property type="entry name" value="PG_MUTASE"/>
    <property type="match status" value="1"/>
</dbReference>
<dbReference type="FunFam" id="3.40.50.1240:FF:000029">
    <property type="entry name" value="Phosphoglycerate mutase-like protein 4"/>
    <property type="match status" value="1"/>
</dbReference>
<keyword evidence="5" id="KW-1185">Reference proteome</keyword>
<dbReference type="InterPro" id="IPR013078">
    <property type="entry name" value="His_Pase_superF_clade-1"/>
</dbReference>
<sequence>MTVSNFGPAQIIHRPAHRLFYLQQAGLSPPPLPSSLACPRACLLGRSLRRAPLAPCCAPPPSSPRYYHRHRAPPASLSPGPAVAVAQQIRLNDGPHPGAALGMSSASVAERESEAGEFTEVVVVRHGETAWNASRIIQGHLDVELNEIGRQQAVAVARRLSNEAKPAAIYSSDLKRAAETAETIAKACNLPNVVFDPALRERHIGDLQGLKYEDAGKERPEAYRAFLSHKRNRQIPGGGESLDQLSERCVSCLYNIVEKHQGERVILVSHGGTIRELYRHASPMKPLHGKIHNTSVSVILVSGATGRCIVKACGDISHLKETGVLENAFGGDKNSA</sequence>
<dbReference type="SMART" id="SM00855">
    <property type="entry name" value="PGAM"/>
    <property type="match status" value="1"/>
</dbReference>
<dbReference type="Gramene" id="OPUNC08G15900.2">
    <property type="protein sequence ID" value="OPUNC08G15900.2"/>
    <property type="gene ID" value="OPUNC08G15900"/>
</dbReference>
<name>A0A0E0LVX3_ORYPU</name>
<comment type="similarity">
    <text evidence="1">Belongs to the phosphoglycerate mutase family.</text>
</comment>
<organism evidence="4">
    <name type="scientific">Oryza punctata</name>
    <name type="common">Red rice</name>
    <dbReference type="NCBI Taxonomy" id="4537"/>
    <lineage>
        <taxon>Eukaryota</taxon>
        <taxon>Viridiplantae</taxon>
        <taxon>Streptophyta</taxon>
        <taxon>Embryophyta</taxon>
        <taxon>Tracheophyta</taxon>
        <taxon>Spermatophyta</taxon>
        <taxon>Magnoliopsida</taxon>
        <taxon>Liliopsida</taxon>
        <taxon>Poales</taxon>
        <taxon>Poaceae</taxon>
        <taxon>BOP clade</taxon>
        <taxon>Oryzoideae</taxon>
        <taxon>Oryzeae</taxon>
        <taxon>Oryzinae</taxon>
        <taxon>Oryza</taxon>
    </lineage>
</organism>
<proteinExistence type="inferred from homology"/>
<feature type="binding site" evidence="3">
    <location>
        <begin position="125"/>
        <end position="132"/>
    </location>
    <ligand>
        <name>substrate</name>
    </ligand>
</feature>
<dbReference type="InterPro" id="IPR029033">
    <property type="entry name" value="His_PPase_superfam"/>
</dbReference>
<dbReference type="AlphaFoldDB" id="A0A0E0LVX3"/>
<feature type="binding site" evidence="3">
    <location>
        <position position="176"/>
    </location>
    <ligand>
        <name>substrate</name>
    </ligand>
</feature>
<dbReference type="GO" id="GO:0005829">
    <property type="term" value="C:cytosol"/>
    <property type="evidence" value="ECO:0007669"/>
    <property type="project" value="TreeGrafter"/>
</dbReference>
<dbReference type="InterPro" id="IPR050275">
    <property type="entry name" value="PGM_Phosphatase"/>
</dbReference>
<reference evidence="4" key="2">
    <citation type="submission" date="2018-05" db="EMBL/GenBank/DDBJ databases">
        <title>OpunRS2 (Oryza punctata Reference Sequence Version 2).</title>
        <authorList>
            <person name="Zhang J."/>
            <person name="Kudrna D."/>
            <person name="Lee S."/>
            <person name="Talag J."/>
            <person name="Welchert J."/>
            <person name="Wing R.A."/>
        </authorList>
    </citation>
    <scope>NUCLEOTIDE SEQUENCE [LARGE SCALE GENOMIC DNA]</scope>
</reference>
<reference evidence="4" key="1">
    <citation type="submission" date="2015-04" db="UniProtKB">
        <authorList>
            <consortium name="EnsemblPlants"/>
        </authorList>
    </citation>
    <scope>IDENTIFICATION</scope>
</reference>
<dbReference type="SUPFAM" id="SSF53254">
    <property type="entry name" value="Phosphoglycerate mutase-like"/>
    <property type="match status" value="1"/>
</dbReference>
<evidence type="ECO:0000256" key="2">
    <source>
        <dbReference type="PIRSR" id="PIRSR613078-1"/>
    </source>
</evidence>
<evidence type="ECO:0000313" key="5">
    <source>
        <dbReference type="Proteomes" id="UP000026962"/>
    </source>
</evidence>
<dbReference type="PANTHER" id="PTHR48100:SF34">
    <property type="entry name" value="PHOSPHOGLYCERATE MUTASE-LIKE PROTEIN 4"/>
    <property type="match status" value="1"/>
</dbReference>
<dbReference type="EnsemblPlants" id="OPUNC08G15900.2">
    <property type="protein sequence ID" value="OPUNC08G15900.2"/>
    <property type="gene ID" value="OPUNC08G15900"/>
</dbReference>
<evidence type="ECO:0000256" key="3">
    <source>
        <dbReference type="PIRSR" id="PIRSR613078-2"/>
    </source>
</evidence>
<accession>A0A0E0LVX3</accession>
<dbReference type="Pfam" id="PF00300">
    <property type="entry name" value="His_Phos_1"/>
    <property type="match status" value="1"/>
</dbReference>
<dbReference type="HOGENOM" id="CLU_033323_14_2_1"/>
<protein>
    <recommendedName>
        <fullName evidence="6">Phosphoglycerate mutase-like protein 4</fullName>
    </recommendedName>
</protein>
<dbReference type="Gene3D" id="3.40.50.1240">
    <property type="entry name" value="Phosphoglycerate mutase-like"/>
    <property type="match status" value="1"/>
</dbReference>
<dbReference type="CDD" id="cd07067">
    <property type="entry name" value="HP_PGM_like"/>
    <property type="match status" value="1"/>
</dbReference>
<dbReference type="GO" id="GO:0016791">
    <property type="term" value="F:phosphatase activity"/>
    <property type="evidence" value="ECO:0007669"/>
    <property type="project" value="TreeGrafter"/>
</dbReference>
<dbReference type="InterPro" id="IPR001345">
    <property type="entry name" value="PG/BPGM_mutase_AS"/>
</dbReference>
<evidence type="ECO:0000256" key="1">
    <source>
        <dbReference type="ARBA" id="ARBA00038362"/>
    </source>
</evidence>